<dbReference type="Proteomes" id="UP000184513">
    <property type="component" value="Unassembled WGS sequence"/>
</dbReference>
<name>A0A1M7MLW9_9BACT</name>
<evidence type="ECO:0000313" key="3">
    <source>
        <dbReference type="Proteomes" id="UP000184513"/>
    </source>
</evidence>
<dbReference type="RefSeq" id="WP_073094134.1">
    <property type="nucleotide sequence ID" value="NZ_FRCY01000004.1"/>
</dbReference>
<protein>
    <recommendedName>
        <fullName evidence="4">GDSL-like Lipase/Acylhydrolase</fullName>
    </recommendedName>
</protein>
<organism evidence="2 3">
    <name type="scientific">Cyclobacterium lianum</name>
    <dbReference type="NCBI Taxonomy" id="388280"/>
    <lineage>
        <taxon>Bacteria</taxon>
        <taxon>Pseudomonadati</taxon>
        <taxon>Bacteroidota</taxon>
        <taxon>Cytophagia</taxon>
        <taxon>Cytophagales</taxon>
        <taxon>Cyclobacteriaceae</taxon>
        <taxon>Cyclobacterium</taxon>
    </lineage>
</organism>
<dbReference type="InterPro" id="IPR036514">
    <property type="entry name" value="SGNH_hydro_sf"/>
</dbReference>
<gene>
    <name evidence="2" type="ORF">SAMN04488057_104377</name>
</gene>
<dbReference type="EMBL" id="FRCY01000004">
    <property type="protein sequence ID" value="SHM92000.1"/>
    <property type="molecule type" value="Genomic_DNA"/>
</dbReference>
<dbReference type="GO" id="GO:0016788">
    <property type="term" value="F:hydrolase activity, acting on ester bonds"/>
    <property type="evidence" value="ECO:0007669"/>
    <property type="project" value="UniProtKB-ARBA"/>
</dbReference>
<dbReference type="Gene3D" id="3.40.50.1110">
    <property type="entry name" value="SGNH hydrolase"/>
    <property type="match status" value="1"/>
</dbReference>
<evidence type="ECO:0008006" key="4">
    <source>
        <dbReference type="Google" id="ProtNLM"/>
    </source>
</evidence>
<reference evidence="2 3" key="1">
    <citation type="submission" date="2016-11" db="EMBL/GenBank/DDBJ databases">
        <authorList>
            <person name="Jaros S."/>
            <person name="Januszkiewicz K."/>
            <person name="Wedrychowicz H."/>
        </authorList>
    </citation>
    <scope>NUCLEOTIDE SEQUENCE [LARGE SCALE GENOMIC DNA]</scope>
    <source>
        <strain evidence="2 3">CGMCC 1.6102</strain>
    </source>
</reference>
<dbReference type="AlphaFoldDB" id="A0A1M7MLW9"/>
<sequence>MKRNFYYFPLFLLLAFGACDGFYEFPEPTDADPSSGQVDFSKTIAIGSSVTAGVMDGALYNRGQQNSYAAILAEQLKAVGGGDFNLPDVNAEVGQYVLSPPGSNIGRLILRINPNTGAVVPAPIMPGNPLQPFEGNRSEINNFGVNGMNLAAALSPETGNTNAPSNPQFNLHYARFASNPGTSTLVGDAAAALANGGTFFLFWLGKNDVLPYALQGGANESLLPSDEDFELLYNTALESMLQANPDAKGAVGNIPDLNSLPFFSTISWNALPLNQAFASLANGAFGEYNQALDDVEQAGLISTEEKSLRRISFQPGLNGFVMEDKTLTDLRGMGIPSIRLSNPGDKVALTLATVLGEAVDGSPTAIRGVTVPVGDEYVLLPQEQEFLEEKTNTFNGVIQAAVSARNERLVLVDVNDFLNQVASGLVNAGSVPLSNSIIPPNGAFSTDGVHTNARGNAFLANYFMDALNQKWGSVIPKVNPNAFIGNDLPR</sequence>
<accession>A0A1M7MLW9</accession>
<proteinExistence type="predicted"/>
<dbReference type="STRING" id="388280.SAMN04488057_104377"/>
<evidence type="ECO:0000256" key="1">
    <source>
        <dbReference type="SAM" id="SignalP"/>
    </source>
</evidence>
<feature type="signal peptide" evidence="1">
    <location>
        <begin position="1"/>
        <end position="20"/>
    </location>
</feature>
<dbReference type="SUPFAM" id="SSF52266">
    <property type="entry name" value="SGNH hydrolase"/>
    <property type="match status" value="2"/>
</dbReference>
<keyword evidence="1" id="KW-0732">Signal</keyword>
<keyword evidence="3" id="KW-1185">Reference proteome</keyword>
<feature type="chain" id="PRO_5012726233" description="GDSL-like Lipase/Acylhydrolase" evidence="1">
    <location>
        <begin position="21"/>
        <end position="490"/>
    </location>
</feature>
<dbReference type="PROSITE" id="PS51257">
    <property type="entry name" value="PROKAR_LIPOPROTEIN"/>
    <property type="match status" value="1"/>
</dbReference>
<dbReference type="OrthoDB" id="9764164at2"/>
<evidence type="ECO:0000313" key="2">
    <source>
        <dbReference type="EMBL" id="SHM92000.1"/>
    </source>
</evidence>